<evidence type="ECO:0000256" key="4">
    <source>
        <dbReference type="ARBA" id="ARBA00022448"/>
    </source>
</evidence>
<dbReference type="Gene3D" id="1.20.80.60">
    <property type="match status" value="1"/>
</dbReference>
<dbReference type="GO" id="GO:0005769">
    <property type="term" value="C:early endosome"/>
    <property type="evidence" value="ECO:0007669"/>
    <property type="project" value="UniProtKB-SubCell"/>
</dbReference>
<evidence type="ECO:0000256" key="5">
    <source>
        <dbReference type="ARBA" id="ARBA00022490"/>
    </source>
</evidence>
<dbReference type="FunFam" id="1.20.80.60:FF:000001">
    <property type="entry name" value="Sorting nexin-17 isoform1"/>
    <property type="match status" value="1"/>
</dbReference>
<dbReference type="InterPro" id="IPR011993">
    <property type="entry name" value="PH-like_dom_sf"/>
</dbReference>
<dbReference type="SMART" id="SM00312">
    <property type="entry name" value="PX"/>
    <property type="match status" value="1"/>
</dbReference>
<feature type="compositionally biased region" description="Basic residues" evidence="11">
    <location>
        <begin position="384"/>
        <end position="395"/>
    </location>
</feature>
<evidence type="ECO:0000256" key="9">
    <source>
        <dbReference type="ARBA" id="ARBA00023136"/>
    </source>
</evidence>
<keyword evidence="14" id="KW-1185">Reference proteome</keyword>
<keyword evidence="10" id="KW-0968">Cytoplasmic vesicle</keyword>
<dbReference type="InterPro" id="IPR037836">
    <property type="entry name" value="SNX17_FERM-like_dom"/>
</dbReference>
<dbReference type="Gene3D" id="3.30.1520.10">
    <property type="entry name" value="Phox-like domain"/>
    <property type="match status" value="1"/>
</dbReference>
<name>A0A9X0CKJ2_9CNID</name>
<evidence type="ECO:0000256" key="2">
    <source>
        <dbReference type="ARBA" id="ARBA00004412"/>
    </source>
</evidence>
<dbReference type="CDD" id="cd06885">
    <property type="entry name" value="PX_SNX17_31"/>
    <property type="match status" value="1"/>
</dbReference>
<evidence type="ECO:0000313" key="13">
    <source>
        <dbReference type="EMBL" id="KAJ7361852.1"/>
    </source>
</evidence>
<keyword evidence="9" id="KW-0472">Membrane</keyword>
<dbReference type="Gene3D" id="2.30.29.30">
    <property type="entry name" value="Pleckstrin-homology domain (PH domain)/Phosphotyrosine-binding domain (PTB)"/>
    <property type="match status" value="1"/>
</dbReference>
<dbReference type="EMBL" id="MU827308">
    <property type="protein sequence ID" value="KAJ7361852.1"/>
    <property type="molecule type" value="Genomic_DNA"/>
</dbReference>
<dbReference type="GO" id="GO:0035091">
    <property type="term" value="F:phosphatidylinositol binding"/>
    <property type="evidence" value="ECO:0007669"/>
    <property type="project" value="InterPro"/>
</dbReference>
<gene>
    <name evidence="13" type="primary">SNX17</name>
    <name evidence="13" type="ORF">OS493_014495</name>
</gene>
<protein>
    <submittedName>
        <fullName evidence="13">Sorting nexin-17</fullName>
    </submittedName>
</protein>
<sequence length="486" mass="55271">MHFSVPDTVELKDKNGSNYLAYNVHINGSYHCGIRFSDLYQFSEQLRKEFGPRIAAKFPPRKLLSLTLVQVEERRSQLEKYLQAVCQDPGIASSSLFVGFFLNAQKVKCRILKASPENVQLDIYLMNGQKVALTIQSTDRTDDVLEALMAEINLNEDLVYYFGLFMIKRADDGEATIVRKFQDFEAPFLTIKQDTGTCRVAVRKTLWDPTIEDKIVQDRIGMNLLYVQAVSDLEKGWTVGSKEAHAKLMQLKQKGNKMEFLQLARSLRFYGYMQFKPCTTNYPEVDTRVITAIGDRELNFRLQTPDHKIQEGSFKVTRMRCWRITSTSEVNENGEKEEHLELAFEYLIRRDKMQWVTIYSDQAILMSLCLQTIVDEILRIKQGKPVKRPKDRAKMKKETTPDFERANSVTSDASTEGDVEQESKDLNSSTSPSTSPAATKKQNSSGVKTSRQLSNKGQAPKQIPSPTSNAAMTTNKVFEGIGDDDL</sequence>
<dbReference type="InterPro" id="IPR048763">
    <property type="entry name" value="SNX17-31_FERM_F1"/>
</dbReference>
<dbReference type="GO" id="GO:0032456">
    <property type="term" value="P:endocytic recycling"/>
    <property type="evidence" value="ECO:0007669"/>
    <property type="project" value="TreeGrafter"/>
</dbReference>
<evidence type="ECO:0000256" key="8">
    <source>
        <dbReference type="ARBA" id="ARBA00023121"/>
    </source>
</evidence>
<dbReference type="FunFam" id="3.30.1520.10:FF:000008">
    <property type="entry name" value="Sorting nexin-17 isoform1"/>
    <property type="match status" value="1"/>
</dbReference>
<dbReference type="PANTHER" id="PTHR12431:SF14">
    <property type="entry name" value="LD15323P"/>
    <property type="match status" value="1"/>
</dbReference>
<dbReference type="InterPro" id="IPR036871">
    <property type="entry name" value="PX_dom_sf"/>
</dbReference>
<evidence type="ECO:0000313" key="14">
    <source>
        <dbReference type="Proteomes" id="UP001163046"/>
    </source>
</evidence>
<evidence type="ECO:0000256" key="3">
    <source>
        <dbReference type="ARBA" id="ARBA00010883"/>
    </source>
</evidence>
<dbReference type="GO" id="GO:0030659">
    <property type="term" value="C:cytoplasmic vesicle membrane"/>
    <property type="evidence" value="ECO:0007669"/>
    <property type="project" value="UniProtKB-SubCell"/>
</dbReference>
<dbReference type="Pfam" id="PF21271">
    <property type="entry name" value="SNX17-31_F2_FERM"/>
    <property type="match status" value="1"/>
</dbReference>
<dbReference type="PROSITE" id="PS50195">
    <property type="entry name" value="PX"/>
    <property type="match status" value="1"/>
</dbReference>
<evidence type="ECO:0000259" key="12">
    <source>
        <dbReference type="PROSITE" id="PS50195"/>
    </source>
</evidence>
<dbReference type="Pfam" id="PF21273">
    <property type="entry name" value="SNX17-27-31_F1_FERM"/>
    <property type="match status" value="1"/>
</dbReference>
<organism evidence="13 14">
    <name type="scientific">Desmophyllum pertusum</name>
    <dbReference type="NCBI Taxonomy" id="174260"/>
    <lineage>
        <taxon>Eukaryota</taxon>
        <taxon>Metazoa</taxon>
        <taxon>Cnidaria</taxon>
        <taxon>Anthozoa</taxon>
        <taxon>Hexacorallia</taxon>
        <taxon>Scleractinia</taxon>
        <taxon>Caryophylliina</taxon>
        <taxon>Caryophylliidae</taxon>
        <taxon>Desmophyllum</taxon>
    </lineage>
</organism>
<keyword evidence="4" id="KW-0813">Transport</keyword>
<comment type="subcellular location">
    <subcellularLocation>
        <location evidence="1">Cytoplasmic vesicle membrane</location>
        <topology evidence="1">Peripheral membrane protein</topology>
        <orientation evidence="1">Cytoplasmic side</orientation>
    </subcellularLocation>
    <subcellularLocation>
        <location evidence="2">Early endosome</location>
    </subcellularLocation>
</comment>
<feature type="region of interest" description="Disordered" evidence="11">
    <location>
        <begin position="384"/>
        <end position="486"/>
    </location>
</feature>
<dbReference type="SUPFAM" id="SSF64268">
    <property type="entry name" value="PX domain"/>
    <property type="match status" value="1"/>
</dbReference>
<dbReference type="Proteomes" id="UP001163046">
    <property type="component" value="Unassembled WGS sequence"/>
</dbReference>
<dbReference type="PANTHER" id="PTHR12431">
    <property type="entry name" value="SORTING NEXIN 17 AND 27"/>
    <property type="match status" value="1"/>
</dbReference>
<keyword evidence="7" id="KW-0653">Protein transport</keyword>
<dbReference type="Pfam" id="PF00787">
    <property type="entry name" value="PX"/>
    <property type="match status" value="1"/>
</dbReference>
<dbReference type="Gene3D" id="3.10.20.90">
    <property type="entry name" value="Phosphatidylinositol 3-kinase Catalytic Subunit, Chain A, domain 1"/>
    <property type="match status" value="1"/>
</dbReference>
<evidence type="ECO:0000256" key="6">
    <source>
        <dbReference type="ARBA" id="ARBA00022753"/>
    </source>
</evidence>
<dbReference type="InterPro" id="IPR001683">
    <property type="entry name" value="PX_dom"/>
</dbReference>
<evidence type="ECO:0000256" key="1">
    <source>
        <dbReference type="ARBA" id="ARBA00004180"/>
    </source>
</evidence>
<evidence type="ECO:0000256" key="11">
    <source>
        <dbReference type="SAM" id="MobiDB-lite"/>
    </source>
</evidence>
<feature type="compositionally biased region" description="Basic and acidic residues" evidence="11">
    <location>
        <begin position="396"/>
        <end position="405"/>
    </location>
</feature>
<keyword evidence="6" id="KW-0967">Endosome</keyword>
<dbReference type="GO" id="GO:0006886">
    <property type="term" value="P:intracellular protein transport"/>
    <property type="evidence" value="ECO:0007669"/>
    <property type="project" value="TreeGrafter"/>
</dbReference>
<dbReference type="InterPro" id="IPR048767">
    <property type="entry name" value="SNX17-31_FERM_F2"/>
</dbReference>
<feature type="domain" description="PX" evidence="12">
    <location>
        <begin position="1"/>
        <end position="108"/>
    </location>
</feature>
<dbReference type="FunFam" id="2.30.29.30:FF:000145">
    <property type="entry name" value="Sorting nexin-17 isoform1"/>
    <property type="match status" value="1"/>
</dbReference>
<keyword evidence="8" id="KW-0446">Lipid-binding</keyword>
<reference evidence="13" key="1">
    <citation type="submission" date="2023-01" db="EMBL/GenBank/DDBJ databases">
        <title>Genome assembly of the deep-sea coral Lophelia pertusa.</title>
        <authorList>
            <person name="Herrera S."/>
            <person name="Cordes E."/>
        </authorList>
    </citation>
    <scope>NUCLEOTIDE SEQUENCE</scope>
    <source>
        <strain evidence="13">USNM1676648</strain>
        <tissue evidence="13">Polyp</tissue>
    </source>
</reference>
<evidence type="ECO:0000256" key="10">
    <source>
        <dbReference type="ARBA" id="ARBA00023329"/>
    </source>
</evidence>
<proteinExistence type="inferred from homology"/>
<feature type="compositionally biased region" description="Polar residues" evidence="11">
    <location>
        <begin position="440"/>
        <end position="457"/>
    </location>
</feature>
<dbReference type="CDD" id="cd16121">
    <property type="entry name" value="FERM_F1_SNX17"/>
    <property type="match status" value="1"/>
</dbReference>
<feature type="compositionally biased region" description="Polar residues" evidence="11">
    <location>
        <begin position="464"/>
        <end position="476"/>
    </location>
</feature>
<dbReference type="Pfam" id="PF18116">
    <property type="entry name" value="SNX17_FERM_C"/>
    <property type="match status" value="1"/>
</dbReference>
<comment type="caution">
    <text evidence="13">The sequence shown here is derived from an EMBL/GenBank/DDBJ whole genome shotgun (WGS) entry which is preliminary data.</text>
</comment>
<dbReference type="InterPro" id="IPR040842">
    <property type="entry name" value="SNX17/31_FERM"/>
</dbReference>
<comment type="similarity">
    <text evidence="3">Belongs to the sorting nexin family.</text>
</comment>
<dbReference type="InterPro" id="IPR028666">
    <property type="entry name" value="SNX17_FERM_N"/>
</dbReference>
<feature type="compositionally biased region" description="Low complexity" evidence="11">
    <location>
        <begin position="428"/>
        <end position="439"/>
    </location>
</feature>
<dbReference type="CDD" id="cd13337">
    <property type="entry name" value="FERM-like_C_SNX17"/>
    <property type="match status" value="1"/>
</dbReference>
<keyword evidence="5" id="KW-0963">Cytoplasm</keyword>
<evidence type="ECO:0000256" key="7">
    <source>
        <dbReference type="ARBA" id="ARBA00022927"/>
    </source>
</evidence>
<dbReference type="OrthoDB" id="5772781at2759"/>
<accession>A0A9X0CKJ2</accession>
<dbReference type="AlphaFoldDB" id="A0A9X0CKJ2"/>